<feature type="region of interest" description="Disordered" evidence="1">
    <location>
        <begin position="387"/>
        <end position="407"/>
    </location>
</feature>
<evidence type="ECO:0000256" key="1">
    <source>
        <dbReference type="SAM" id="MobiDB-lite"/>
    </source>
</evidence>
<gene>
    <name evidence="3" type="ORF">IAD20_05060</name>
</gene>
<dbReference type="InterPro" id="IPR028946">
    <property type="entry name" value="Ntox44"/>
</dbReference>
<reference evidence="3" key="2">
    <citation type="journal article" date="2021" name="PeerJ">
        <title>Extensive microbial diversity within the chicken gut microbiome revealed by metagenomics and culture.</title>
        <authorList>
            <person name="Gilroy R."/>
            <person name="Ravi A."/>
            <person name="Getino M."/>
            <person name="Pursley I."/>
            <person name="Horton D.L."/>
            <person name="Alikhan N.F."/>
            <person name="Baker D."/>
            <person name="Gharbi K."/>
            <person name="Hall N."/>
            <person name="Watson M."/>
            <person name="Adriaenssens E.M."/>
            <person name="Foster-Nyarko E."/>
            <person name="Jarju S."/>
            <person name="Secka A."/>
            <person name="Antonio M."/>
            <person name="Oren A."/>
            <person name="Chaudhuri R.R."/>
            <person name="La Ragione R."/>
            <person name="Hildebrand F."/>
            <person name="Pallen M.J."/>
        </authorList>
    </citation>
    <scope>NUCLEOTIDE SEQUENCE</scope>
    <source>
        <strain evidence="3">ChiW3-316</strain>
    </source>
</reference>
<dbReference type="AlphaFoldDB" id="A0A9D1M4E6"/>
<proteinExistence type="predicted"/>
<protein>
    <recommendedName>
        <fullName evidence="2">Bacterial toxin 44 domain-containing protein</fullName>
    </recommendedName>
</protein>
<accession>A0A9D1M4E6</accession>
<evidence type="ECO:0000259" key="2">
    <source>
        <dbReference type="Pfam" id="PF15607"/>
    </source>
</evidence>
<sequence length="522" mass="60359">MRNNVVKAGETDSEDYEKALERVYQDMMSRHNDPEIIRMREDNKKSLLGEGYSLWVKDILNLLQVYRNSTSDGERRGVWDHKPVMKEILPSYYRRDEVSSSGRQPVVFGVKLLGDGEYLYDHDFWGNISYGYTLAAAGYNDWITKGGARIDDLGRDLQKIIEEKKFMFDDQDEPMVDLGIKLYRKYGDKLTKEDLQREILENREILRRYKFEDMETRSVKARAGEDLAWVAKRNGVSQKDLAEELQRNARINTVYSGINENMSLREGTRINLPQKADRNYAALTPVSKGEFITTLPDKGRFVEQETKQKEMSVKEKSIFEELQKNNNPYEDMLYKPVEHISENELKNGMRYFLYENQDMRRKQQADEVQRKWYDNYYGTEAVKRDEFGKQIEPQSKRQPAKENGELQLSGNVSLSQAYREVARQASPWGVTALQKGLNSFEDGEILKEDGVLGQKTASRMKEALSRYGLTRVKQSIGYGGLATNLENSRGKPFTRDKLQQTMAAVHPVDSGLFLQKGLNRIG</sequence>
<organism evidence="3 4">
    <name type="scientific">Candidatus Scatocola faecipullorum</name>
    <dbReference type="NCBI Taxonomy" id="2840917"/>
    <lineage>
        <taxon>Bacteria</taxon>
        <taxon>Pseudomonadati</taxon>
        <taxon>Pseudomonadota</taxon>
        <taxon>Alphaproteobacteria</taxon>
        <taxon>Rhodospirillales</taxon>
        <taxon>Rhodospirillaceae</taxon>
        <taxon>Rhodospirillaceae incertae sedis</taxon>
        <taxon>Candidatus Scatocola</taxon>
    </lineage>
</organism>
<evidence type="ECO:0000313" key="4">
    <source>
        <dbReference type="Proteomes" id="UP000824107"/>
    </source>
</evidence>
<name>A0A9D1M4E6_9PROT</name>
<feature type="domain" description="Bacterial toxin 44" evidence="2">
    <location>
        <begin position="77"/>
        <end position="184"/>
    </location>
</feature>
<comment type="caution">
    <text evidence="3">The sequence shown here is derived from an EMBL/GenBank/DDBJ whole genome shotgun (WGS) entry which is preliminary data.</text>
</comment>
<dbReference type="Pfam" id="PF15607">
    <property type="entry name" value="Ntox44"/>
    <property type="match status" value="1"/>
</dbReference>
<evidence type="ECO:0000313" key="3">
    <source>
        <dbReference type="EMBL" id="HIU53430.1"/>
    </source>
</evidence>
<dbReference type="Proteomes" id="UP000824107">
    <property type="component" value="Unassembled WGS sequence"/>
</dbReference>
<reference evidence="3" key="1">
    <citation type="submission" date="2020-10" db="EMBL/GenBank/DDBJ databases">
        <authorList>
            <person name="Gilroy R."/>
        </authorList>
    </citation>
    <scope>NUCLEOTIDE SEQUENCE</scope>
    <source>
        <strain evidence="3">ChiW3-316</strain>
    </source>
</reference>
<dbReference type="EMBL" id="DVNC01000032">
    <property type="protein sequence ID" value="HIU53430.1"/>
    <property type="molecule type" value="Genomic_DNA"/>
</dbReference>